<feature type="transmembrane region" description="Helical" evidence="17">
    <location>
        <begin position="49"/>
        <end position="71"/>
    </location>
</feature>
<evidence type="ECO:0000256" key="2">
    <source>
        <dbReference type="ARBA" id="ARBA00011233"/>
    </source>
</evidence>
<organism evidence="18 19">
    <name type="scientific">Neomonachus schauinslandi</name>
    <name type="common">Hawaiian monk seal</name>
    <name type="synonym">Monachus schauinslandi</name>
    <dbReference type="NCBI Taxonomy" id="29088"/>
    <lineage>
        <taxon>Eukaryota</taxon>
        <taxon>Metazoa</taxon>
        <taxon>Chordata</taxon>
        <taxon>Craniata</taxon>
        <taxon>Vertebrata</taxon>
        <taxon>Euteleostomi</taxon>
        <taxon>Mammalia</taxon>
        <taxon>Eutheria</taxon>
        <taxon>Laurasiatheria</taxon>
        <taxon>Carnivora</taxon>
        <taxon>Caniformia</taxon>
        <taxon>Pinnipedia</taxon>
        <taxon>Phocidae</taxon>
        <taxon>Monachinae</taxon>
        <taxon>Monachini</taxon>
        <taxon>Neomonachus</taxon>
    </lineage>
</organism>
<dbReference type="InterPro" id="IPR036458">
    <property type="entry name" value="Na:dicarbo_symporter_sf"/>
</dbReference>
<dbReference type="PROSITE" id="PS00713">
    <property type="entry name" value="NA_DICARBOXYL_SYMP_1"/>
    <property type="match status" value="1"/>
</dbReference>
<feature type="transmembrane region" description="Helical" evidence="17">
    <location>
        <begin position="123"/>
        <end position="145"/>
    </location>
</feature>
<keyword evidence="7 17" id="KW-0769">Symport</keyword>
<dbReference type="AlphaFoldDB" id="A0A8M1MGC5"/>
<dbReference type="InterPro" id="IPR001991">
    <property type="entry name" value="Na-dicarboxylate_symporter"/>
</dbReference>
<dbReference type="InterPro" id="IPR018107">
    <property type="entry name" value="Na-dicarboxylate_symporter_CS"/>
</dbReference>
<keyword evidence="8" id="KW-0630">Potassium</keyword>
<dbReference type="Proteomes" id="UP000248481">
    <property type="component" value="Chromosome 7"/>
</dbReference>
<keyword evidence="4" id="KW-1003">Cell membrane</keyword>
<accession>A0A8M1MGC5</accession>
<dbReference type="InterPro" id="IPR050746">
    <property type="entry name" value="DAACS"/>
</dbReference>
<name>A0A8M1MGC5_NEOSC</name>
<dbReference type="GO" id="GO:0005886">
    <property type="term" value="C:plasma membrane"/>
    <property type="evidence" value="ECO:0007669"/>
    <property type="project" value="UniProtKB-SubCell"/>
</dbReference>
<evidence type="ECO:0000256" key="7">
    <source>
        <dbReference type="ARBA" id="ARBA00022847"/>
    </source>
</evidence>
<evidence type="ECO:0000256" key="4">
    <source>
        <dbReference type="ARBA" id="ARBA00022475"/>
    </source>
</evidence>
<dbReference type="CTD" id="6507"/>
<feature type="transmembrane region" description="Helical" evidence="17">
    <location>
        <begin position="91"/>
        <end position="111"/>
    </location>
</feature>
<keyword evidence="3 17" id="KW-0813">Transport</keyword>
<dbReference type="SUPFAM" id="SSF118215">
    <property type="entry name" value="Proton glutamate symport protein"/>
    <property type="match status" value="1"/>
</dbReference>
<evidence type="ECO:0000256" key="3">
    <source>
        <dbReference type="ARBA" id="ARBA00022448"/>
    </source>
</evidence>
<evidence type="ECO:0000256" key="8">
    <source>
        <dbReference type="ARBA" id="ARBA00022958"/>
    </source>
</evidence>
<evidence type="ECO:0000256" key="15">
    <source>
        <dbReference type="ARBA" id="ARBA00048715"/>
    </source>
</evidence>
<comment type="catalytic activity">
    <reaction evidence="14">
        <text>K(+)(in) + L-glutamate(out) + 3 Na(+)(out) + H(+)(out) = K(+)(out) + L-glutamate(in) + 3 Na(+)(in) + H(+)(in)</text>
        <dbReference type="Rhea" id="RHEA:70699"/>
        <dbReference type="ChEBI" id="CHEBI:15378"/>
        <dbReference type="ChEBI" id="CHEBI:29101"/>
        <dbReference type="ChEBI" id="CHEBI:29103"/>
        <dbReference type="ChEBI" id="CHEBI:29985"/>
    </reaction>
</comment>
<keyword evidence="12 17" id="KW-0472">Membrane</keyword>
<evidence type="ECO:0000256" key="13">
    <source>
        <dbReference type="ARBA" id="ARBA00023180"/>
    </source>
</evidence>
<dbReference type="RefSeq" id="XP_044772887.1">
    <property type="nucleotide sequence ID" value="XM_044916952.1"/>
</dbReference>
<comment type="catalytic activity">
    <reaction evidence="16">
        <text>D-aspartate(out) + K(+)(in) + 3 Na(+)(out) + H(+)(out) = D-aspartate(in) + K(+)(out) + 3 Na(+)(in) + H(+)(in)</text>
        <dbReference type="Rhea" id="RHEA:71379"/>
        <dbReference type="ChEBI" id="CHEBI:15378"/>
        <dbReference type="ChEBI" id="CHEBI:29101"/>
        <dbReference type="ChEBI" id="CHEBI:29103"/>
        <dbReference type="ChEBI" id="CHEBI:29990"/>
    </reaction>
</comment>
<keyword evidence="6" id="KW-0479">Metal-binding</keyword>
<keyword evidence="10 17" id="KW-1133">Transmembrane helix</keyword>
<comment type="subcellular location">
    <subcellularLocation>
        <location evidence="1">Cell membrane</location>
        <topology evidence="1">Multi-pass membrane protein</topology>
    </subcellularLocation>
    <subcellularLocation>
        <location evidence="17">Membrane</location>
        <topology evidence="17">Multi-pass membrane protein</topology>
    </subcellularLocation>
</comment>
<dbReference type="GO" id="GO:0015501">
    <property type="term" value="F:glutamate:sodium symporter activity"/>
    <property type="evidence" value="ECO:0007669"/>
    <property type="project" value="TreeGrafter"/>
</dbReference>
<evidence type="ECO:0000256" key="9">
    <source>
        <dbReference type="ARBA" id="ARBA00022970"/>
    </source>
</evidence>
<evidence type="ECO:0000256" key="17">
    <source>
        <dbReference type="RuleBase" id="RU361216"/>
    </source>
</evidence>
<dbReference type="PROSITE" id="PS00714">
    <property type="entry name" value="NA_DICARBOXYL_SYMP_2"/>
    <property type="match status" value="1"/>
</dbReference>
<proteinExistence type="inferred from homology"/>
<dbReference type="PRINTS" id="PR00173">
    <property type="entry name" value="EDTRNSPORT"/>
</dbReference>
<evidence type="ECO:0000256" key="5">
    <source>
        <dbReference type="ARBA" id="ARBA00022692"/>
    </source>
</evidence>
<dbReference type="GO" id="GO:0046872">
    <property type="term" value="F:metal ion binding"/>
    <property type="evidence" value="ECO:0007669"/>
    <property type="project" value="UniProtKB-KW"/>
</dbReference>
<dbReference type="GO" id="GO:0140009">
    <property type="term" value="P:L-aspartate import across plasma membrane"/>
    <property type="evidence" value="ECO:0007669"/>
    <property type="project" value="TreeGrafter"/>
</dbReference>
<feature type="transmembrane region" description="Helical" evidence="17">
    <location>
        <begin position="202"/>
        <end position="228"/>
    </location>
</feature>
<evidence type="ECO:0000256" key="14">
    <source>
        <dbReference type="ARBA" id="ARBA00047601"/>
    </source>
</evidence>
<gene>
    <name evidence="19" type="primary">SLC1A3</name>
</gene>
<keyword evidence="11" id="KW-0915">Sodium</keyword>
<keyword evidence="5 17" id="KW-0812">Transmembrane</keyword>
<comment type="similarity">
    <text evidence="17">Belongs to the dicarboxylate/amino acid:cation symporter (DAACS) (TC 2.A.23) family.</text>
</comment>
<protein>
    <recommendedName>
        <fullName evidence="17">Amino acid transporter</fullName>
    </recommendedName>
</protein>
<feature type="transmembrane region" description="Helical" evidence="17">
    <location>
        <begin position="234"/>
        <end position="252"/>
    </location>
</feature>
<dbReference type="Gene3D" id="1.10.3860.10">
    <property type="entry name" value="Sodium:dicarboxylate symporter"/>
    <property type="match status" value="2"/>
</dbReference>
<keyword evidence="9" id="KW-0029">Amino-acid transport</keyword>
<dbReference type="GO" id="GO:0015175">
    <property type="term" value="F:neutral L-amino acid transmembrane transporter activity"/>
    <property type="evidence" value="ECO:0007669"/>
    <property type="project" value="TreeGrafter"/>
</dbReference>
<comment type="subunit">
    <text evidence="2">Homotrimer.</text>
</comment>
<evidence type="ECO:0000256" key="12">
    <source>
        <dbReference type="ARBA" id="ARBA00023136"/>
    </source>
</evidence>
<dbReference type="GO" id="GO:0098712">
    <property type="term" value="P:L-glutamate import across plasma membrane"/>
    <property type="evidence" value="ECO:0007669"/>
    <property type="project" value="TreeGrafter"/>
</dbReference>
<evidence type="ECO:0000256" key="10">
    <source>
        <dbReference type="ARBA" id="ARBA00022989"/>
    </source>
</evidence>
<keyword evidence="18" id="KW-1185">Reference proteome</keyword>
<sequence length="430" mass="47299">MTKSNEEEPRMGGRMERFQRGVRKRTLLAKRKVQNITKEDVKSYLFRNAFVLLTVTAVIVGTILGFTLRPYKMSYREVKYFSFPGELLMRMLQMLVLPLIISSLVTGMAALDSKASGKMGMRAVVYYMTTTIIAVVIGIIIVIIIHPGKGTKENMHREGKIVQVTAADAFLDLIRYAPLGILFLIAGKIVEMEDMGVIGGQLAMYTVTVIVGLLIHAVIVLPLLYFLVTRKNPWVFIGGLLQALITALGTSSSSATLPITFKCLEENNGVDKRVTRFVLPVGATINMDGTALYEALAAIFIAQVNNFELNFGQIITISITATAASIGAAGIPQAGLVTMVIVLTSVGLPTDDITLIIAVDWFLDRLRTTTNVLGDSLGAGIVEYLSRHELKNRDMEMGNSVIEENEMKKPYQLIAQESETEKHIDSETKM</sequence>
<evidence type="ECO:0000256" key="11">
    <source>
        <dbReference type="ARBA" id="ARBA00023053"/>
    </source>
</evidence>
<evidence type="ECO:0000313" key="18">
    <source>
        <dbReference type="Proteomes" id="UP000248481"/>
    </source>
</evidence>
<evidence type="ECO:0000256" key="16">
    <source>
        <dbReference type="ARBA" id="ARBA00049118"/>
    </source>
</evidence>
<evidence type="ECO:0000256" key="1">
    <source>
        <dbReference type="ARBA" id="ARBA00004651"/>
    </source>
</evidence>
<comment type="catalytic activity">
    <reaction evidence="15">
        <text>K(+)(in) + L-aspartate(out) + 3 Na(+)(out) + H(+)(out) = K(+)(out) + L-aspartate(in) + 3 Na(+)(in) + H(+)(in)</text>
        <dbReference type="Rhea" id="RHEA:70851"/>
        <dbReference type="ChEBI" id="CHEBI:15378"/>
        <dbReference type="ChEBI" id="CHEBI:29101"/>
        <dbReference type="ChEBI" id="CHEBI:29103"/>
        <dbReference type="ChEBI" id="CHEBI:29991"/>
    </reaction>
</comment>
<keyword evidence="13" id="KW-0325">Glycoprotein</keyword>
<dbReference type="Pfam" id="PF00375">
    <property type="entry name" value="SDF"/>
    <property type="match status" value="1"/>
</dbReference>
<dbReference type="GeneID" id="110586100"/>
<dbReference type="PANTHER" id="PTHR11958:SF24">
    <property type="entry name" value="EXCITATORY AMINO ACID TRANSPORTER 1"/>
    <property type="match status" value="1"/>
</dbReference>
<dbReference type="PANTHER" id="PTHR11958">
    <property type="entry name" value="SODIUM/DICARBOXYLATE SYMPORTER-RELATED"/>
    <property type="match status" value="1"/>
</dbReference>
<reference evidence="19" key="1">
    <citation type="submission" date="2025-08" db="UniProtKB">
        <authorList>
            <consortium name="RefSeq"/>
        </authorList>
    </citation>
    <scope>IDENTIFICATION</scope>
    <source>
        <tissue evidence="19">Blood</tissue>
    </source>
</reference>
<evidence type="ECO:0000256" key="6">
    <source>
        <dbReference type="ARBA" id="ARBA00022723"/>
    </source>
</evidence>
<evidence type="ECO:0000313" key="19">
    <source>
        <dbReference type="RefSeq" id="XP_044772887.1"/>
    </source>
</evidence>
<dbReference type="GO" id="GO:0070779">
    <property type="term" value="P:D-aspartate import across plasma membrane"/>
    <property type="evidence" value="ECO:0007669"/>
    <property type="project" value="TreeGrafter"/>
</dbReference>
<dbReference type="GO" id="GO:0005313">
    <property type="term" value="F:L-glutamate transmembrane transporter activity"/>
    <property type="evidence" value="ECO:0007669"/>
    <property type="project" value="TreeGrafter"/>
</dbReference>